<feature type="region of interest" description="Disordered" evidence="5">
    <location>
        <begin position="272"/>
        <end position="293"/>
    </location>
</feature>
<dbReference type="CDD" id="cd07905">
    <property type="entry name" value="Adenylation_DNA_ligase_LigC"/>
    <property type="match status" value="1"/>
</dbReference>
<protein>
    <recommendedName>
        <fullName evidence="2">DNA ligase (ATP)</fullName>
        <ecNumber evidence="2">6.5.1.1</ecNumber>
    </recommendedName>
</protein>
<dbReference type="Pfam" id="PF01068">
    <property type="entry name" value="DNA_ligase_A_M"/>
    <property type="match status" value="1"/>
</dbReference>
<gene>
    <name evidence="7" type="ORF">SAMN02745126_04113</name>
</gene>
<dbReference type="InterPro" id="IPR012309">
    <property type="entry name" value="DNA_ligase_ATP-dep_C"/>
</dbReference>
<organism evidence="7 8">
    <name type="scientific">Enhydrobacter aerosaccus</name>
    <dbReference type="NCBI Taxonomy" id="225324"/>
    <lineage>
        <taxon>Bacteria</taxon>
        <taxon>Pseudomonadati</taxon>
        <taxon>Pseudomonadota</taxon>
        <taxon>Alphaproteobacteria</taxon>
        <taxon>Hyphomicrobiales</taxon>
        <taxon>Enhydrobacter</taxon>
    </lineage>
</organism>
<dbReference type="EC" id="6.5.1.1" evidence="2"/>
<dbReference type="PANTHER" id="PTHR45674">
    <property type="entry name" value="DNA LIGASE 1/3 FAMILY MEMBER"/>
    <property type="match status" value="1"/>
</dbReference>
<dbReference type="InterPro" id="IPR012340">
    <property type="entry name" value="NA-bd_OB-fold"/>
</dbReference>
<dbReference type="GO" id="GO:0006281">
    <property type="term" value="P:DNA repair"/>
    <property type="evidence" value="ECO:0007669"/>
    <property type="project" value="InterPro"/>
</dbReference>
<dbReference type="EMBL" id="FUWJ01000006">
    <property type="protein sequence ID" value="SKA20368.1"/>
    <property type="molecule type" value="Genomic_DNA"/>
</dbReference>
<proteinExistence type="inferred from homology"/>
<feature type="domain" description="ATP-dependent DNA ligase family profile" evidence="6">
    <location>
        <begin position="111"/>
        <end position="241"/>
    </location>
</feature>
<dbReference type="Pfam" id="PF04679">
    <property type="entry name" value="DNA_ligase_A_C"/>
    <property type="match status" value="1"/>
</dbReference>
<evidence type="ECO:0000313" key="7">
    <source>
        <dbReference type="EMBL" id="SKA20368.1"/>
    </source>
</evidence>
<dbReference type="Gene3D" id="2.40.50.140">
    <property type="entry name" value="Nucleic acid-binding proteins"/>
    <property type="match status" value="1"/>
</dbReference>
<evidence type="ECO:0000256" key="1">
    <source>
        <dbReference type="ARBA" id="ARBA00007572"/>
    </source>
</evidence>
<comment type="catalytic activity">
    <reaction evidence="4">
        <text>ATP + (deoxyribonucleotide)n-3'-hydroxyl + 5'-phospho-(deoxyribonucleotide)m = (deoxyribonucleotide)n+m + AMP + diphosphate.</text>
        <dbReference type="EC" id="6.5.1.1"/>
    </reaction>
</comment>
<name>A0A1T4RXA1_9HYPH</name>
<evidence type="ECO:0000313" key="8">
    <source>
        <dbReference type="Proteomes" id="UP000190092"/>
    </source>
</evidence>
<dbReference type="InterPro" id="IPR050191">
    <property type="entry name" value="ATP-dep_DNA_ligase"/>
</dbReference>
<dbReference type="RefSeq" id="WP_218191171.1">
    <property type="nucleotide sequence ID" value="NZ_FUWJ01000006.1"/>
</dbReference>
<evidence type="ECO:0000256" key="5">
    <source>
        <dbReference type="SAM" id="MobiDB-lite"/>
    </source>
</evidence>
<dbReference type="SUPFAM" id="SSF56091">
    <property type="entry name" value="DNA ligase/mRNA capping enzyme, catalytic domain"/>
    <property type="match status" value="1"/>
</dbReference>
<evidence type="ECO:0000256" key="4">
    <source>
        <dbReference type="ARBA" id="ARBA00034003"/>
    </source>
</evidence>
<dbReference type="STRING" id="225324.SAMN02745126_04113"/>
<accession>A0A1T4RXA1</accession>
<feature type="compositionally biased region" description="Low complexity" evidence="5">
    <location>
        <begin position="277"/>
        <end position="287"/>
    </location>
</feature>
<dbReference type="InterPro" id="IPR044119">
    <property type="entry name" value="Adenylation_LigC-like"/>
</dbReference>
<keyword evidence="8" id="KW-1185">Reference proteome</keyword>
<sequence length="354" mass="38903">MKRSIPKSESAPVAVMEAQLVDALPEGTGWQFEPKWDGFRCLAVRDGEAVELIGKSGKSLARYFPEVVAGLGQHPARRFVLDGELAVPMGSALSFDALQMRLHPAQSRILRLSKETPAILIVFDMLKTADGTDLVSAPLRKRRLALEAFFKTYGSDQLLHLSPVTTRLTEAKKWLARAGGGALDGVVAKRQDERYRAGERVMLKIKRLRTADCVVGGFRYASTRADGGARVVGSLLLGLFDAGGKLDHVGFTSAVAANERPGLTRKLEALRGGPGFTGRAPGGPSRWSTERSSEWEPVKPRLVAEVQYDHVTGDRFRHGTRFVRWRPDKEPHQCTMAQLRLEVRPSKLLKAIAS</sequence>
<evidence type="ECO:0000256" key="3">
    <source>
        <dbReference type="ARBA" id="ARBA00022598"/>
    </source>
</evidence>
<dbReference type="GO" id="GO:0003910">
    <property type="term" value="F:DNA ligase (ATP) activity"/>
    <property type="evidence" value="ECO:0007669"/>
    <property type="project" value="UniProtKB-EC"/>
</dbReference>
<evidence type="ECO:0000256" key="2">
    <source>
        <dbReference type="ARBA" id="ARBA00012727"/>
    </source>
</evidence>
<reference evidence="8" key="1">
    <citation type="submission" date="2017-02" db="EMBL/GenBank/DDBJ databases">
        <authorList>
            <person name="Varghese N."/>
            <person name="Submissions S."/>
        </authorList>
    </citation>
    <scope>NUCLEOTIDE SEQUENCE [LARGE SCALE GENOMIC DNA]</scope>
    <source>
        <strain evidence="8">ATCC 27094</strain>
    </source>
</reference>
<dbReference type="PANTHER" id="PTHR45674:SF4">
    <property type="entry name" value="DNA LIGASE 1"/>
    <property type="match status" value="1"/>
</dbReference>
<dbReference type="InterPro" id="IPR012310">
    <property type="entry name" value="DNA_ligase_ATP-dep_cent"/>
</dbReference>
<dbReference type="GO" id="GO:0005524">
    <property type="term" value="F:ATP binding"/>
    <property type="evidence" value="ECO:0007669"/>
    <property type="project" value="InterPro"/>
</dbReference>
<dbReference type="Proteomes" id="UP000190092">
    <property type="component" value="Unassembled WGS sequence"/>
</dbReference>
<dbReference type="InterPro" id="IPR044117">
    <property type="entry name" value="OBF_LigC-like"/>
</dbReference>
<dbReference type="Gene3D" id="3.30.470.30">
    <property type="entry name" value="DNA ligase/mRNA capping enzyme"/>
    <property type="match status" value="1"/>
</dbReference>
<dbReference type="GO" id="GO:0006310">
    <property type="term" value="P:DNA recombination"/>
    <property type="evidence" value="ECO:0007669"/>
    <property type="project" value="InterPro"/>
</dbReference>
<dbReference type="PROSITE" id="PS50160">
    <property type="entry name" value="DNA_LIGASE_A3"/>
    <property type="match status" value="1"/>
</dbReference>
<keyword evidence="3 7" id="KW-0436">Ligase</keyword>
<dbReference type="CDD" id="cd07970">
    <property type="entry name" value="OBF_DNA_ligase_LigC"/>
    <property type="match status" value="1"/>
</dbReference>
<dbReference type="NCBIfam" id="NF006078">
    <property type="entry name" value="PRK08224.1"/>
    <property type="match status" value="1"/>
</dbReference>
<comment type="similarity">
    <text evidence="1">Belongs to the ATP-dependent DNA ligase family.</text>
</comment>
<dbReference type="AlphaFoldDB" id="A0A1T4RXA1"/>
<dbReference type="SUPFAM" id="SSF50249">
    <property type="entry name" value="Nucleic acid-binding proteins"/>
    <property type="match status" value="1"/>
</dbReference>
<evidence type="ECO:0000259" key="6">
    <source>
        <dbReference type="PROSITE" id="PS50160"/>
    </source>
</evidence>